<comment type="caution">
    <text evidence="13">The sequence shown here is derived from an EMBL/GenBank/DDBJ whole genome shotgun (WGS) entry which is preliminary data.</text>
</comment>
<dbReference type="Proteomes" id="UP000050420">
    <property type="component" value="Unassembled WGS sequence"/>
</dbReference>
<dbReference type="PROSITE" id="PS51192">
    <property type="entry name" value="HELICASE_ATP_BIND_1"/>
    <property type="match status" value="1"/>
</dbReference>
<dbReference type="GO" id="GO:0005524">
    <property type="term" value="F:ATP binding"/>
    <property type="evidence" value="ECO:0007669"/>
    <property type="project" value="UniProtKB-UniRule"/>
</dbReference>
<dbReference type="PROSITE" id="PS51194">
    <property type="entry name" value="HELICASE_CTER"/>
    <property type="match status" value="1"/>
</dbReference>
<keyword evidence="4 9" id="KW-0067">ATP-binding</keyword>
<evidence type="ECO:0000256" key="4">
    <source>
        <dbReference type="ARBA" id="ARBA00022840"/>
    </source>
</evidence>
<dbReference type="Pfam" id="PF00176">
    <property type="entry name" value="SNF2-rel_dom"/>
    <property type="match status" value="1"/>
</dbReference>
<dbReference type="InterPro" id="IPR057342">
    <property type="entry name" value="DEXDc_RapA"/>
</dbReference>
<keyword evidence="2 9" id="KW-0378">Hydrolase</keyword>
<dbReference type="HAMAP" id="MF_01821">
    <property type="entry name" value="Helicase_RapA"/>
    <property type="match status" value="1"/>
</dbReference>
<dbReference type="Gene3D" id="2.30.30.930">
    <property type="match status" value="1"/>
</dbReference>
<comment type="function">
    <text evidence="9">Transcription regulator that activates transcription by stimulating RNA polymerase (RNAP) recycling in case of stress conditions such as supercoiled DNA or high salt concentrations. Probably acts by releasing the RNAP, when it is trapped or immobilized on tightly supercoiled DNA. Does not activate transcription on linear DNA. Probably not involved in DNA repair.</text>
</comment>
<dbReference type="SMART" id="SM00490">
    <property type="entry name" value="HELICc"/>
    <property type="match status" value="1"/>
</dbReference>
<dbReference type="Gene3D" id="3.30.360.80">
    <property type="match status" value="1"/>
</dbReference>
<comment type="similarity">
    <text evidence="9">Belongs to the SNF2/RAD54 helicase family. RapA subfamily.</text>
</comment>
<dbReference type="Pfam" id="PF12137">
    <property type="entry name" value="RapA_C"/>
    <property type="match status" value="1"/>
</dbReference>
<evidence type="ECO:0000256" key="1">
    <source>
        <dbReference type="ARBA" id="ARBA00022741"/>
    </source>
</evidence>
<dbReference type="GO" id="GO:0004386">
    <property type="term" value="F:helicase activity"/>
    <property type="evidence" value="ECO:0007669"/>
    <property type="project" value="UniProtKB-UniRule"/>
</dbReference>
<name>A0A0P9VEB8_PSEA0</name>
<dbReference type="EC" id="3.6.4.-" evidence="9"/>
<feature type="domain" description="Helicase C-terminal" evidence="12">
    <location>
        <begin position="502"/>
        <end position="656"/>
    </location>
</feature>
<dbReference type="EMBL" id="LJQU01000074">
    <property type="protein sequence ID" value="KPY01998.1"/>
    <property type="molecule type" value="Genomic_DNA"/>
</dbReference>
<dbReference type="AlphaFoldDB" id="A0A0P9VEB8"/>
<feature type="binding site" evidence="9">
    <location>
        <begin position="206"/>
        <end position="213"/>
    </location>
    <ligand>
        <name>ATP</name>
        <dbReference type="ChEBI" id="CHEBI:30616"/>
    </ligand>
</feature>
<dbReference type="InterPro" id="IPR049730">
    <property type="entry name" value="SNF2/RAD54-like_C"/>
</dbReference>
<evidence type="ECO:0000313" key="13">
    <source>
        <dbReference type="EMBL" id="KPY01998.1"/>
    </source>
</evidence>
<dbReference type="Gene3D" id="3.40.50.10810">
    <property type="entry name" value="Tandem AAA-ATPase domain"/>
    <property type="match status" value="1"/>
</dbReference>
<dbReference type="PANTHER" id="PTHR45766">
    <property type="entry name" value="DNA ANNEALING HELICASE AND ENDONUCLEASE ZRANB3 FAMILY MEMBER"/>
    <property type="match status" value="1"/>
</dbReference>
<evidence type="ECO:0000256" key="3">
    <source>
        <dbReference type="ARBA" id="ARBA00022806"/>
    </source>
</evidence>
<sequence length="977" mass="109880">MKMSFFTLPLAFGARSVNILSFFKRETGSMAQQYQPGQRWISDSEAELGLGTVLAQDGRLLTVLYPATGETRQYALRNAPLTRVRFSPGDVITHFENWKMTVREVDDVDGLLVYHGLNAQNEVVTLPETQLSNFIQFRLATDRLFAGQIDQLSWFSLRYNTLEHTSRQLQSSLWGLGGVRAQPIAHQLHIAREVADRIAPRVLLADEVGLGKTIEAGLVIHRQLLSGRASRVLILVPENLQHQWLVEMRRRFNLQVALFDAERFMESDAGNPFEDTQLALVALEWLVEDEKAQDALFAAGWDLMVVDEAHHLVWHEDKASREYSLVEQLAEVIAGVLLLTATPEQLGQDSHFARLRLLDPNRFHDLKAFRAESENYRPVAQAVQELLDKGKLSAAAQKTIHGFLGAEGDSLLAAVNTGDDEAKARLIRELLDRHGTGRVLFRNTRAAVQGFPERKLHQYPLPCPVEYLELPVGEHADLYPEVSFQSQSEVSEEERWWRFDPRVDWLIDTLKMLKRVKVLVICAHAETAMDLEDALRVRSGIPATVFHEGMNILERDRAAAYFADEEFGAQVLICSEIGSEGRNFQFSHHLVLFDLPSHPDLLEQRIGRLDRIGQKHTIELHVPFLETSPQARLFQWYHEALNAFLNTCPTGNALQHQFGPRLLPLLESGDDDEWQSLIDEARTERERLESELHTGRDRLLELNSGGAGEGEALVEAILEQDDQFSLPIYMETLFDAFGIDSEDHSENALILKPSEKMLDASFPLGDDEGVTITYDRNQALSREDMQFITWEHPMVQGGMDLVLSGSMGNTAVALIKNKALKPGTVLLELIYVSEVVAPRSLQLGRYLPPAALRCLLDANGNDLSSRVSFNTLNDQLESVPRASANKFIQAQRDQLTPRINAGEEKITPRHAERVAEAQRRLAADTEEELARLTALQAVNPTVRDSELVALRSQREQGLAMLEKAALRLEAIRVLVAG</sequence>
<evidence type="ECO:0000256" key="8">
    <source>
        <dbReference type="ARBA" id="ARBA00023163"/>
    </source>
</evidence>
<dbReference type="CDD" id="cd18793">
    <property type="entry name" value="SF2_C_SNF"/>
    <property type="match status" value="1"/>
</dbReference>
<keyword evidence="3 9" id="KW-0347">Helicase</keyword>
<dbReference type="InterPro" id="IPR040766">
    <property type="entry name" value="Tudor_2_RapA"/>
</dbReference>
<evidence type="ECO:0000256" key="5">
    <source>
        <dbReference type="ARBA" id="ARBA00023015"/>
    </source>
</evidence>
<dbReference type="GO" id="GO:0006355">
    <property type="term" value="P:regulation of DNA-templated transcription"/>
    <property type="evidence" value="ECO:0007669"/>
    <property type="project" value="UniProtKB-UniRule"/>
</dbReference>
<dbReference type="InterPro" id="IPR014001">
    <property type="entry name" value="Helicase_ATP-bd"/>
</dbReference>
<dbReference type="InterPro" id="IPR027417">
    <property type="entry name" value="P-loop_NTPase"/>
</dbReference>
<dbReference type="GO" id="GO:0016817">
    <property type="term" value="F:hydrolase activity, acting on acid anhydrides"/>
    <property type="evidence" value="ECO:0007669"/>
    <property type="project" value="InterPro"/>
</dbReference>
<dbReference type="InterPro" id="IPR001650">
    <property type="entry name" value="Helicase_C-like"/>
</dbReference>
<comment type="subunit">
    <text evidence="9">Interacts with the RNAP. Has a higher affinity for the core RNAP than for the holoenzyme. Its ATPase activity is stimulated by binding to RNAP.</text>
</comment>
<dbReference type="InterPro" id="IPR040765">
    <property type="entry name" value="Tudor_1_RapA"/>
</dbReference>
<evidence type="ECO:0000259" key="11">
    <source>
        <dbReference type="PROSITE" id="PS51192"/>
    </source>
</evidence>
<evidence type="ECO:0000256" key="2">
    <source>
        <dbReference type="ARBA" id="ARBA00022801"/>
    </source>
</evidence>
<dbReference type="Pfam" id="PF18337">
    <property type="entry name" value="Tudor_RapA"/>
    <property type="match status" value="1"/>
</dbReference>
<evidence type="ECO:0000256" key="9">
    <source>
        <dbReference type="HAMAP-Rule" id="MF_01821"/>
    </source>
</evidence>
<dbReference type="CDD" id="cd18011">
    <property type="entry name" value="DEXDc_RapA"/>
    <property type="match status" value="1"/>
</dbReference>
<dbReference type="Gene3D" id="6.10.140.2230">
    <property type="match status" value="1"/>
</dbReference>
<keyword evidence="6 9" id="KW-0238">DNA-binding</keyword>
<keyword evidence="5 9" id="KW-0805">Transcription regulation</keyword>
<evidence type="ECO:0000256" key="6">
    <source>
        <dbReference type="ARBA" id="ARBA00023125"/>
    </source>
</evidence>
<dbReference type="InterPro" id="IPR038718">
    <property type="entry name" value="SNF2-like_sf"/>
</dbReference>
<reference evidence="13 14" key="1">
    <citation type="submission" date="2015-09" db="EMBL/GenBank/DDBJ databases">
        <title>Genome announcement of multiple Pseudomonas syringae strains.</title>
        <authorList>
            <person name="Thakur S."/>
            <person name="Wang P.W."/>
            <person name="Gong Y."/>
            <person name="Weir B.S."/>
            <person name="Guttman D.S."/>
        </authorList>
    </citation>
    <scope>NUCLEOTIDE SEQUENCE [LARGE SCALE GENOMIC DNA]</scope>
    <source>
        <strain evidence="13 14">ICMP4331</strain>
    </source>
</reference>
<keyword evidence="7 9" id="KW-0010">Activator</keyword>
<evidence type="ECO:0000256" key="7">
    <source>
        <dbReference type="ARBA" id="ARBA00023159"/>
    </source>
</evidence>
<accession>A0A0P9VEB8</accession>
<organism evidence="13 14">
    <name type="scientific">Pseudomonas amygdali pv. mori</name>
    <dbReference type="NCBI Taxonomy" id="34065"/>
    <lineage>
        <taxon>Bacteria</taxon>
        <taxon>Pseudomonadati</taxon>
        <taxon>Pseudomonadota</taxon>
        <taxon>Gammaproteobacteria</taxon>
        <taxon>Pseudomonadales</taxon>
        <taxon>Pseudomonadaceae</taxon>
        <taxon>Pseudomonas</taxon>
        <taxon>Pseudomonas amygdali</taxon>
    </lineage>
</organism>
<feature type="domain" description="Helicase ATP-binding" evidence="11">
    <location>
        <begin position="193"/>
        <end position="361"/>
    </location>
</feature>
<dbReference type="SUPFAM" id="SSF52540">
    <property type="entry name" value="P-loop containing nucleoside triphosphate hydrolases"/>
    <property type="match status" value="2"/>
</dbReference>
<dbReference type="GO" id="GO:0003677">
    <property type="term" value="F:DNA binding"/>
    <property type="evidence" value="ECO:0007669"/>
    <property type="project" value="UniProtKB-KW"/>
</dbReference>
<evidence type="ECO:0000256" key="10">
    <source>
        <dbReference type="SAM" id="Coils"/>
    </source>
</evidence>
<dbReference type="PATRIC" id="fig|34065.5.peg.3033"/>
<dbReference type="Gene3D" id="6.10.140.1500">
    <property type="match status" value="1"/>
</dbReference>
<keyword evidence="1 9" id="KW-0547">Nucleotide-binding</keyword>
<dbReference type="InterPro" id="IPR022737">
    <property type="entry name" value="RapA_C"/>
</dbReference>
<keyword evidence="10" id="KW-0175">Coiled coil</keyword>
<dbReference type="InterPro" id="IPR023949">
    <property type="entry name" value="Helicase_RapA"/>
</dbReference>
<gene>
    <name evidence="9" type="primary">rapA</name>
    <name evidence="13" type="ORF">ALO63_04943</name>
</gene>
<dbReference type="Gene3D" id="3.40.50.300">
    <property type="entry name" value="P-loop containing nucleotide triphosphate hydrolases"/>
    <property type="match status" value="1"/>
</dbReference>
<dbReference type="InterPro" id="IPR000330">
    <property type="entry name" value="SNF2_N"/>
</dbReference>
<feature type="coiled-coil region" evidence="10">
    <location>
        <begin position="671"/>
        <end position="698"/>
    </location>
</feature>
<feature type="short sequence motif" description="DEAH box" evidence="9">
    <location>
        <begin position="307"/>
        <end position="310"/>
    </location>
</feature>
<dbReference type="SMART" id="SM00487">
    <property type="entry name" value="DEXDc"/>
    <property type="match status" value="1"/>
</dbReference>
<keyword evidence="8 9" id="KW-0804">Transcription</keyword>
<dbReference type="Pfam" id="PF18339">
    <property type="entry name" value="Tudor_1_RapA"/>
    <property type="match status" value="1"/>
</dbReference>
<dbReference type="NCBIfam" id="NF003426">
    <property type="entry name" value="PRK04914.1"/>
    <property type="match status" value="1"/>
</dbReference>
<evidence type="ECO:0000313" key="14">
    <source>
        <dbReference type="Proteomes" id="UP000050420"/>
    </source>
</evidence>
<proteinExistence type="inferred from homology"/>
<dbReference type="PANTHER" id="PTHR45766:SF6">
    <property type="entry name" value="SWI_SNF-RELATED MATRIX-ASSOCIATED ACTIN-DEPENDENT REGULATOR OF CHROMATIN SUBFAMILY A-LIKE PROTEIN 1"/>
    <property type="match status" value="1"/>
</dbReference>
<dbReference type="Gene3D" id="2.30.30.140">
    <property type="match status" value="1"/>
</dbReference>
<dbReference type="Pfam" id="PF00271">
    <property type="entry name" value="Helicase_C"/>
    <property type="match status" value="1"/>
</dbReference>
<protein>
    <recommendedName>
        <fullName evidence="9">RNA polymerase-associated protein RapA</fullName>
        <ecNumber evidence="9">3.6.4.-</ecNumber>
    </recommendedName>
    <alternativeName>
        <fullName evidence="9">ATP-dependent helicase HepA</fullName>
    </alternativeName>
</protein>
<evidence type="ECO:0000259" key="12">
    <source>
        <dbReference type="PROSITE" id="PS51194"/>
    </source>
</evidence>